<evidence type="ECO:0000313" key="2">
    <source>
        <dbReference type="Proteomes" id="UP000193711"/>
    </source>
</evidence>
<reference evidence="2" key="1">
    <citation type="submission" date="2017-04" db="EMBL/GenBank/DDBJ databases">
        <authorList>
            <person name="Varghese N."/>
            <person name="Submissions S."/>
        </authorList>
    </citation>
    <scope>NUCLEOTIDE SEQUENCE [LARGE SCALE GENOMIC DNA]</scope>
    <source>
        <strain evidence="2">VKM Ac-2121</strain>
    </source>
</reference>
<gene>
    <name evidence="1" type="ORF">SAMN06295885_3093</name>
</gene>
<sequence>MLTRRSVDAAVRRWDALLGEETPVVVQIVAGLRTRTTGAARVQ</sequence>
<organism evidence="1 2">
    <name type="scientific">Rathayibacter oskolensis</name>
    <dbReference type="NCBI Taxonomy" id="1891671"/>
    <lineage>
        <taxon>Bacteria</taxon>
        <taxon>Bacillati</taxon>
        <taxon>Actinomycetota</taxon>
        <taxon>Actinomycetes</taxon>
        <taxon>Micrococcales</taxon>
        <taxon>Microbacteriaceae</taxon>
        <taxon>Rathayibacter</taxon>
    </lineage>
</organism>
<keyword evidence="2" id="KW-1185">Reference proteome</keyword>
<name>A0A1X7PBL7_9MICO</name>
<dbReference type="STRING" id="1891671.SAMN06295885_3093"/>
<dbReference type="Proteomes" id="UP000193711">
    <property type="component" value="Unassembled WGS sequence"/>
</dbReference>
<dbReference type="AlphaFoldDB" id="A0A1X7PBL7"/>
<dbReference type="EMBL" id="FXBM01000003">
    <property type="protein sequence ID" value="SMH48667.1"/>
    <property type="molecule type" value="Genomic_DNA"/>
</dbReference>
<evidence type="ECO:0000313" key="1">
    <source>
        <dbReference type="EMBL" id="SMH48667.1"/>
    </source>
</evidence>
<protein>
    <submittedName>
        <fullName evidence="1">Uncharacterized protein</fullName>
    </submittedName>
</protein>
<dbReference type="RefSeq" id="WP_280158621.1">
    <property type="nucleotide sequence ID" value="NZ_FXBM01000003.1"/>
</dbReference>
<accession>A0A1X7PBL7</accession>
<proteinExistence type="predicted"/>